<dbReference type="Proteomes" id="UP001153636">
    <property type="component" value="Chromosome 10"/>
</dbReference>
<sequence>MKVLVFLTCYVALINSQFICPPKDGQYPDSRQCDKFHECEDGVAVTKYCPDGLVFNPAIRKRNKCDQPFSVDCGDRTELQPPQPKGVCPRLNGYFAHEDPKVCNKFYNCIQGEHIEVTCTQGLYFDEYTGTCVWPDTSDRVGCDVKTNVLKDGFSCPKEGQKDDNGNLVIHPKYPHPTDCQRFYVCLNGMEPRDLGCTVGEVYNEDLQKCDAPENVPGCEDWYQSEPSPAPKAVKKTK</sequence>
<keyword evidence="4" id="KW-1015">Disulfide bond</keyword>
<accession>A0A9P0G3C1</accession>
<proteinExistence type="predicted"/>
<evidence type="ECO:0000256" key="4">
    <source>
        <dbReference type="ARBA" id="ARBA00023157"/>
    </source>
</evidence>
<feature type="domain" description="Chitin-binding type-2" evidence="7">
    <location>
        <begin position="17"/>
        <end position="75"/>
    </location>
</feature>
<keyword evidence="2 6" id="KW-0732">Signal</keyword>
<evidence type="ECO:0000256" key="3">
    <source>
        <dbReference type="ARBA" id="ARBA00022737"/>
    </source>
</evidence>
<dbReference type="GO" id="GO:0005576">
    <property type="term" value="C:extracellular region"/>
    <property type="evidence" value="ECO:0007669"/>
    <property type="project" value="InterPro"/>
</dbReference>
<dbReference type="Gene3D" id="2.170.140.10">
    <property type="entry name" value="Chitin binding domain"/>
    <property type="match status" value="3"/>
</dbReference>
<dbReference type="PROSITE" id="PS50940">
    <property type="entry name" value="CHIT_BIND_II"/>
    <property type="match status" value="3"/>
</dbReference>
<keyword evidence="5" id="KW-0325">Glycoprotein</keyword>
<feature type="domain" description="Chitin-binding type-2" evidence="7">
    <location>
        <begin position="153"/>
        <end position="221"/>
    </location>
</feature>
<feature type="signal peptide" evidence="6">
    <location>
        <begin position="1"/>
        <end position="16"/>
    </location>
</feature>
<dbReference type="SUPFAM" id="SSF57625">
    <property type="entry name" value="Invertebrate chitin-binding proteins"/>
    <property type="match status" value="3"/>
</dbReference>
<name>A0A9P0G3C1_9CUCU</name>
<evidence type="ECO:0000256" key="5">
    <source>
        <dbReference type="ARBA" id="ARBA00023180"/>
    </source>
</evidence>
<gene>
    <name evidence="8" type="ORF">PSYICH_LOCUS1963</name>
</gene>
<evidence type="ECO:0000256" key="6">
    <source>
        <dbReference type="SAM" id="SignalP"/>
    </source>
</evidence>
<dbReference type="EMBL" id="OV651822">
    <property type="protein sequence ID" value="CAH1100384.1"/>
    <property type="molecule type" value="Genomic_DNA"/>
</dbReference>
<dbReference type="InterPro" id="IPR036508">
    <property type="entry name" value="Chitin-bd_dom_sf"/>
</dbReference>
<keyword evidence="1" id="KW-0147">Chitin-binding</keyword>
<dbReference type="InterPro" id="IPR002557">
    <property type="entry name" value="Chitin-bd_dom"/>
</dbReference>
<dbReference type="SMART" id="SM00494">
    <property type="entry name" value="ChtBD2"/>
    <property type="match status" value="3"/>
</dbReference>
<dbReference type="GO" id="GO:0008061">
    <property type="term" value="F:chitin binding"/>
    <property type="evidence" value="ECO:0007669"/>
    <property type="project" value="UniProtKB-KW"/>
</dbReference>
<dbReference type="PANTHER" id="PTHR23301:SF110">
    <property type="entry name" value="LD43683P-RELATED"/>
    <property type="match status" value="1"/>
</dbReference>
<evidence type="ECO:0000313" key="8">
    <source>
        <dbReference type="EMBL" id="CAH1100384.1"/>
    </source>
</evidence>
<feature type="domain" description="Chitin-binding type-2" evidence="7">
    <location>
        <begin position="85"/>
        <end position="145"/>
    </location>
</feature>
<evidence type="ECO:0000313" key="9">
    <source>
        <dbReference type="Proteomes" id="UP001153636"/>
    </source>
</evidence>
<keyword evidence="3" id="KW-0677">Repeat</keyword>
<evidence type="ECO:0000256" key="1">
    <source>
        <dbReference type="ARBA" id="ARBA00022669"/>
    </source>
</evidence>
<dbReference type="PANTHER" id="PTHR23301">
    <property type="entry name" value="CHITIN BINDING PERITROPHIN-A"/>
    <property type="match status" value="1"/>
</dbReference>
<evidence type="ECO:0000256" key="2">
    <source>
        <dbReference type="ARBA" id="ARBA00022729"/>
    </source>
</evidence>
<evidence type="ECO:0000259" key="7">
    <source>
        <dbReference type="PROSITE" id="PS50940"/>
    </source>
</evidence>
<feature type="chain" id="PRO_5040362079" description="Chitin-binding type-2 domain-containing protein" evidence="6">
    <location>
        <begin position="17"/>
        <end position="238"/>
    </location>
</feature>
<dbReference type="AlphaFoldDB" id="A0A9P0G3C1"/>
<protein>
    <recommendedName>
        <fullName evidence="7">Chitin-binding type-2 domain-containing protein</fullName>
    </recommendedName>
</protein>
<dbReference type="Pfam" id="PF01607">
    <property type="entry name" value="CBM_14"/>
    <property type="match status" value="3"/>
</dbReference>
<keyword evidence="9" id="KW-1185">Reference proteome</keyword>
<dbReference type="OrthoDB" id="439917at2759"/>
<dbReference type="FunFam" id="2.170.140.10:FF:000002">
    <property type="entry name" value="Gasp, isoform A"/>
    <property type="match status" value="1"/>
</dbReference>
<organism evidence="8 9">
    <name type="scientific">Psylliodes chrysocephalus</name>
    <dbReference type="NCBI Taxonomy" id="3402493"/>
    <lineage>
        <taxon>Eukaryota</taxon>
        <taxon>Metazoa</taxon>
        <taxon>Ecdysozoa</taxon>
        <taxon>Arthropoda</taxon>
        <taxon>Hexapoda</taxon>
        <taxon>Insecta</taxon>
        <taxon>Pterygota</taxon>
        <taxon>Neoptera</taxon>
        <taxon>Endopterygota</taxon>
        <taxon>Coleoptera</taxon>
        <taxon>Polyphaga</taxon>
        <taxon>Cucujiformia</taxon>
        <taxon>Chrysomeloidea</taxon>
        <taxon>Chrysomelidae</taxon>
        <taxon>Galerucinae</taxon>
        <taxon>Alticini</taxon>
        <taxon>Psylliodes</taxon>
    </lineage>
</organism>
<reference evidence="8" key="1">
    <citation type="submission" date="2022-01" db="EMBL/GenBank/DDBJ databases">
        <authorList>
            <person name="King R."/>
        </authorList>
    </citation>
    <scope>NUCLEOTIDE SEQUENCE</scope>
</reference>
<dbReference type="InterPro" id="IPR051940">
    <property type="entry name" value="Chitin_bind-dev_reg"/>
</dbReference>